<evidence type="ECO:0000259" key="1">
    <source>
        <dbReference type="PROSITE" id="PS51123"/>
    </source>
</evidence>
<gene>
    <name evidence="2" type="ORF">MNBD_GAMMA18-778</name>
</gene>
<dbReference type="Gene3D" id="3.30.1330.60">
    <property type="entry name" value="OmpA-like domain"/>
    <property type="match status" value="1"/>
</dbReference>
<feature type="domain" description="OmpA-like" evidence="1">
    <location>
        <begin position="854"/>
        <end position="979"/>
    </location>
</feature>
<sequence length="1901" mass="209073">MLLVTILCTIPAHADTAWGTHISNTASVNYEVKGITGFTTLSNTDTFVVMGPLNYAAMTISPFNNVYVGTPQTVDIDILNAGSNTLAEHRILITTPINTQVTLIGANATLLSTTDNGTTTTHYFSLDSLEPLLEQNLQATFTFTTDADIGDNQVTFVQQANGTEINRENVSFNLLERTEGTLEILQYSPSTNAELMLVNPTSYRSDNNVFLPIAAPDIPGQPGTPVTDGPIPLQITSKFNRQQTIFLRVTDLDQNLNRSTQEEILVSVNIHANGETEVVKLMETAPDSGIFSGYITLAAKAATPSDGALDINTNTEVLFSYTDDVDASDSRVSMVLIDPFGVVFDSATGQRLNGYRVEMIDIDTGLPAIVYGDDGTSRYPAAMTTGATVTDSSGRTYDHGEGNYRFPFAAAGNYKLVVTLPSGAQYAWPSNKSTELLYNLNISNLTITLGSRGEVFPLLPGPPLHIDIPLDPLTTPMYLQRSASKTSAAPGDFVHYKMSLENTTAVLLNDVVLTETLPQGFRLETGSVLINGAAVPSSAFSDNGNSITFNLGDVATATTYNIEYVASVGARSRGVGTSSSYATANNGAATSNTAEHDILMVDELMRYRALLMGQVIINFDDTSTGKQQQNNGLKGVRIYMENGRYAITDERGMYHFENVQPGTHVVQIDLDTIPSQYQVVATEENNRFAGSGISQFVDIQGGTLWRADFYVQKKPNPKGELLLQISNLATQEDNSIVYQINMQSQVVATQNLRLSIISPKGTQYTPGSSRIDGKTVADPEVRKQLLIYRLGDQKADWERSLQFTLAGIDRIESGVLLIKAIAAFNTPNKKNQRTPAATHSIELNVEQSTSHTIDELTIDELTIKPSFESGSATLNKKNEAMVDEFTEQFRHHNNIRIHAVGHSDNKLLRSAAKKTYTNNQRLSELRAHNVANQMNATLGLHKENVTVEGKGADMPLADNDSETGRAQNRRVEAVVYKKEIILTTKRKADYAVIGKKESVTTEGVQAAQAMPQTEEKQTLPRYDSVWLNQQNADTEWLLPEKTYIPHTPTTGVTIKHHADTTIQLSLNGEPVPAVNFNGSIKNNNSATLSSWAGVDLIVGDNTLKATLIDTLGRVVEEFTRNVHYASAPVRAELVKEKSVLIADGITSPVIALRFFDKDGYRVHRGVGIEFRLNRPFKMAQKDEFNTDNMPGAPSNRNYTQTEEEGIAFITLEPSNETDDIVIELPLSNGNELELRTHLKSKQRNWIIVGLAEGSTGFNRLSGNIQSLEGQSAEENLYQDGRIAFYAKGQIKGEWLLTMAYDSAKVRPHKSAGDPGMFQAIDPGSYYTVYGDTSRDGYGASSAEKLYLKLERDEFYFLFGDYETAFNDTELAQYNRALTGIKSRYRDDTYDLILFGSETNQAFIKDEFRGKGSTGPYTLSRNRVALNAETVTIETRDRFRGEDIVNTQQLTRHKDYDIDYAAGVITLREPLFSTNQNLNHVYLVVKYESYDEFDDKVSIGGRAKVNATDKLAVGITHIEEGRTGGEVKLSGIDISYKLNTQTKINLEAAHSIDSIDTAGTANGSAYQVEVEHNTKNSSSTLYLNNRDNGFGIGQTNSSENGMRKAGLETKIKAMDNLNITAQLYRQEQTETNTTRDLVEAKVETTANKMRLKAGLRNVTDNRGNGDKQTSEQITAGISRDFLNDRLKLRADREQNLNSSNSVDYPTRTRLGADYQLNSNASLFVEQEITDGEVRDTRSTLMGIKSTPWSGGKIYTGVKKSSSLNGETSSANVAVQQKFQINEKWSLDVGAEESRTLSNAAVTPLNPNTPFSSGNTNDFTATSVGATYRSPSSWMATTRVESRNSQTENGWRIASSLQTTPKSRLSLLTAFKLSETSKMTGEKQNNRSIQLGLAYRPQQSKWL</sequence>
<dbReference type="SUPFAM" id="SSF103088">
    <property type="entry name" value="OmpA-like"/>
    <property type="match status" value="1"/>
</dbReference>
<dbReference type="InterPro" id="IPR050330">
    <property type="entry name" value="Bact_OuterMem_StrucFunc"/>
</dbReference>
<dbReference type="Pfam" id="PF00691">
    <property type="entry name" value="OmpA"/>
    <property type="match status" value="1"/>
</dbReference>
<dbReference type="InterPro" id="IPR036737">
    <property type="entry name" value="OmpA-like_sf"/>
</dbReference>
<proteinExistence type="predicted"/>
<name>A0A3B0Z8Y1_9ZZZZ</name>
<dbReference type="PANTHER" id="PTHR30329">
    <property type="entry name" value="STATOR ELEMENT OF FLAGELLAR MOTOR COMPLEX"/>
    <property type="match status" value="1"/>
</dbReference>
<organism evidence="2">
    <name type="scientific">hydrothermal vent metagenome</name>
    <dbReference type="NCBI Taxonomy" id="652676"/>
    <lineage>
        <taxon>unclassified sequences</taxon>
        <taxon>metagenomes</taxon>
        <taxon>ecological metagenomes</taxon>
    </lineage>
</organism>
<dbReference type="EMBL" id="UOFP01000295">
    <property type="protein sequence ID" value="VAW89875.1"/>
    <property type="molecule type" value="Genomic_DNA"/>
</dbReference>
<reference evidence="2" key="1">
    <citation type="submission" date="2018-06" db="EMBL/GenBank/DDBJ databases">
        <authorList>
            <person name="Zhirakovskaya E."/>
        </authorList>
    </citation>
    <scope>NUCLEOTIDE SEQUENCE</scope>
</reference>
<dbReference type="CDD" id="cd07185">
    <property type="entry name" value="OmpA_C-like"/>
    <property type="match status" value="1"/>
</dbReference>
<evidence type="ECO:0000313" key="2">
    <source>
        <dbReference type="EMBL" id="VAW89875.1"/>
    </source>
</evidence>
<accession>A0A3B0Z8Y1</accession>
<dbReference type="PANTHER" id="PTHR30329:SF21">
    <property type="entry name" value="LIPOPROTEIN YIAD-RELATED"/>
    <property type="match status" value="1"/>
</dbReference>
<dbReference type="InterPro" id="IPR047589">
    <property type="entry name" value="DUF11_rpt"/>
</dbReference>
<dbReference type="NCBIfam" id="TIGR01451">
    <property type="entry name" value="B_ant_repeat"/>
    <property type="match status" value="1"/>
</dbReference>
<protein>
    <recommendedName>
        <fullName evidence="1">OmpA-like domain-containing protein</fullName>
    </recommendedName>
</protein>
<dbReference type="InterPro" id="IPR006665">
    <property type="entry name" value="OmpA-like"/>
</dbReference>
<feature type="non-terminal residue" evidence="2">
    <location>
        <position position="1901"/>
    </location>
</feature>
<dbReference type="SUPFAM" id="SSF117074">
    <property type="entry name" value="Hypothetical protein PA1324"/>
    <property type="match status" value="1"/>
</dbReference>
<dbReference type="PROSITE" id="PS51123">
    <property type="entry name" value="OMPA_2"/>
    <property type="match status" value="1"/>
</dbReference>